<name>A0A1J1HRK2_9DIPT</name>
<reference evidence="1 2" key="1">
    <citation type="submission" date="2015-04" db="EMBL/GenBank/DDBJ databases">
        <authorList>
            <person name="Syromyatnikov M.Y."/>
            <person name="Popov V.N."/>
        </authorList>
    </citation>
    <scope>NUCLEOTIDE SEQUENCE [LARGE SCALE GENOMIC DNA]</scope>
</reference>
<evidence type="ECO:0000313" key="2">
    <source>
        <dbReference type="Proteomes" id="UP000183832"/>
    </source>
</evidence>
<proteinExistence type="predicted"/>
<dbReference type="AlphaFoldDB" id="A0A1J1HRK2"/>
<evidence type="ECO:0000313" key="1">
    <source>
        <dbReference type="EMBL" id="CRK90704.1"/>
    </source>
</evidence>
<accession>A0A1J1HRK2</accession>
<keyword evidence="2" id="KW-1185">Reference proteome</keyword>
<dbReference type="EMBL" id="CVRI01000020">
    <property type="protein sequence ID" value="CRK90704.1"/>
    <property type="molecule type" value="Genomic_DNA"/>
</dbReference>
<organism evidence="1 2">
    <name type="scientific">Clunio marinus</name>
    <dbReference type="NCBI Taxonomy" id="568069"/>
    <lineage>
        <taxon>Eukaryota</taxon>
        <taxon>Metazoa</taxon>
        <taxon>Ecdysozoa</taxon>
        <taxon>Arthropoda</taxon>
        <taxon>Hexapoda</taxon>
        <taxon>Insecta</taxon>
        <taxon>Pterygota</taxon>
        <taxon>Neoptera</taxon>
        <taxon>Endopterygota</taxon>
        <taxon>Diptera</taxon>
        <taxon>Nematocera</taxon>
        <taxon>Chironomoidea</taxon>
        <taxon>Chironomidae</taxon>
        <taxon>Clunio</taxon>
    </lineage>
</organism>
<protein>
    <submittedName>
        <fullName evidence="1">CLUMA_CG004397, isoform A</fullName>
    </submittedName>
</protein>
<dbReference type="Proteomes" id="UP000183832">
    <property type="component" value="Unassembled WGS sequence"/>
</dbReference>
<sequence length="70" mass="8597">MKQSNYVYADTCFTTLNGRLWEFEYNNVLKNCRENYEEKKRQRYMFRKVCVLIINNPKVYGVEEKKFKSP</sequence>
<gene>
    <name evidence="1" type="ORF">CLUMA_CG004397</name>
</gene>